<keyword evidence="3" id="KW-1185">Reference proteome</keyword>
<comment type="caution">
    <text evidence="2">The sequence shown here is derived from an EMBL/GenBank/DDBJ whole genome shotgun (WGS) entry which is preliminary data.</text>
</comment>
<dbReference type="Proteomes" id="UP000013165">
    <property type="component" value="Unassembled WGS sequence"/>
</dbReference>
<sequence length="1001" mass="114628">MRGCWRSTALDHAALETRSCASPIKYSLTISKLRFFANFRLAWPSLATFYNTLLKRGVRSTTKPLLTLAIASVLTGCQSFGLFSEDRTDIQPGTLATLEPLETERSPELQTSVSLDEVIDGYENLLPLLDDPARIVQVHHRLADLRFQKAENRMVEQAVDELDIAVDAYHRLLEKYPERDTNDQVLYQLGKAYEMQGNRDAYLQTLDRLVAEYPDSEFRIEAEFRRGELLFVDGYYDEAQDAFDTVIALSRRNENVRFLADAYFMKGWSQFKLLDYDDSLISFTRVLDNTLPDDPRLDAVEQKYQTLVEDVFRVMGLAFTHLGGADSLEALFEEVGSKPYEVLIYDRYSQLLISKEQYTDAIEVYERFIASHADSPWAPRYHVAIIDTLQKAGFTQEIAVRKAAFVRDYGVGSDYWRQTSDANRGYLREQLEPLLTELANRHYVLAQRAEQANRTAEARREYAAAANYYGEFVATFPNHERTPEMHFLLAETQLALENWPEAIEAFEWVAYNYGAHDRAAEAGYAAVLAYRDYLEFSGEMPETERDRLLVLQQESRLDFVHRFPEDARAIDILYIATQRDFEQENDLDVIAHAQQIIDWRPAAPADMVVEARLLKAHALYRLEDYRFAEEAYQEALQAMPEQDQRRGDIRENLAASVYRQGEDYLAAGNLASAVDEFLRVGAVAPESSLRANAEYDAANYLVELAQWDRAIEVMTAFRANYPQHEMIDTLPAKMALAYRETGQWEQAADESQRMVGLATTDEEKRETLYIAAELYDRAGNKPKAITTWRDYANRYPQPLADYMEAANRLAKLYDETGEPAKRRYWLNAQMAAVDRYPDAADDRARYQAAEASAILADEAYQAYGAIDLTLPLEQTLPAKMQALEAAVNAYQKTVNYGVADFSTEAGYRIADLYAQLGSDLIDSERPDNLSELELMQYELLLEEQAYPFEENAIDIHEQNARRAWEGLYDKWVRESFQALSGLLPGRYNKPEATPEVIDEVR</sequence>
<gene>
    <name evidence="2" type="ORF">J057_16785</name>
</gene>
<dbReference type="SUPFAM" id="SSF48452">
    <property type="entry name" value="TPR-like"/>
    <property type="match status" value="3"/>
</dbReference>
<dbReference type="eggNOG" id="COG0457">
    <property type="taxonomic scope" value="Bacteria"/>
</dbReference>
<dbReference type="OrthoDB" id="9806825at2"/>
<dbReference type="STRING" id="626887.J057_16785"/>
<protein>
    <recommendedName>
        <fullName evidence="4">Tetratricopeptide repeat protein</fullName>
    </recommendedName>
</protein>
<dbReference type="InterPro" id="IPR011990">
    <property type="entry name" value="TPR-like_helical_dom_sf"/>
</dbReference>
<dbReference type="Pfam" id="PF13174">
    <property type="entry name" value="TPR_6"/>
    <property type="match status" value="2"/>
</dbReference>
<dbReference type="InterPro" id="IPR019734">
    <property type="entry name" value="TPR_rpt"/>
</dbReference>
<feature type="repeat" description="TPR" evidence="1">
    <location>
        <begin position="220"/>
        <end position="253"/>
    </location>
</feature>
<keyword evidence="1" id="KW-0802">TPR repeat</keyword>
<dbReference type="PATRIC" id="fig|626887.3.peg.3355"/>
<evidence type="ECO:0000313" key="3">
    <source>
        <dbReference type="Proteomes" id="UP000013165"/>
    </source>
</evidence>
<evidence type="ECO:0000313" key="2">
    <source>
        <dbReference type="EMBL" id="ENO13073.1"/>
    </source>
</evidence>
<reference evidence="2 3" key="1">
    <citation type="journal article" date="2013" name="Genome Announc.">
        <title>Genome Sequence of the Polycyclic Aromatic Hydrocarbon-Degrading Bacterium Strain Marinobacter nanhaiticus D15-8WT.</title>
        <authorList>
            <person name="Cui Z."/>
            <person name="Gao W."/>
            <person name="Li Q."/>
            <person name="Xu G."/>
            <person name="Zheng L."/>
        </authorList>
    </citation>
    <scope>NUCLEOTIDE SEQUENCE [LARGE SCALE GENOMIC DNA]</scope>
    <source>
        <strain evidence="2 3">D15-8W</strain>
    </source>
</reference>
<accession>N6WW64</accession>
<evidence type="ECO:0008006" key="4">
    <source>
        <dbReference type="Google" id="ProtNLM"/>
    </source>
</evidence>
<dbReference type="AlphaFoldDB" id="N6WW64"/>
<dbReference type="PROSITE" id="PS50005">
    <property type="entry name" value="TPR"/>
    <property type="match status" value="2"/>
</dbReference>
<organism evidence="2 3">
    <name type="scientific">Marinobacter nanhaiticus D15-8W</name>
    <dbReference type="NCBI Taxonomy" id="626887"/>
    <lineage>
        <taxon>Bacteria</taxon>
        <taxon>Pseudomonadati</taxon>
        <taxon>Pseudomonadota</taxon>
        <taxon>Gammaproteobacteria</taxon>
        <taxon>Pseudomonadales</taxon>
        <taxon>Marinobacteraceae</taxon>
        <taxon>Marinobacter</taxon>
    </lineage>
</organism>
<dbReference type="Gene3D" id="1.25.40.10">
    <property type="entry name" value="Tetratricopeptide repeat domain"/>
    <property type="match status" value="5"/>
</dbReference>
<name>N6WW64_9GAMM</name>
<dbReference type="SMART" id="SM00028">
    <property type="entry name" value="TPR"/>
    <property type="match status" value="6"/>
</dbReference>
<evidence type="ECO:0000256" key="1">
    <source>
        <dbReference type="PROSITE-ProRule" id="PRU00339"/>
    </source>
</evidence>
<dbReference type="HOGENOM" id="CLU_011873_0_0_6"/>
<feature type="repeat" description="TPR" evidence="1">
    <location>
        <begin position="609"/>
        <end position="642"/>
    </location>
</feature>
<proteinExistence type="predicted"/>
<dbReference type="EMBL" id="APLQ01000014">
    <property type="protein sequence ID" value="ENO13073.1"/>
    <property type="molecule type" value="Genomic_DNA"/>
</dbReference>